<dbReference type="InterPro" id="IPR052165">
    <property type="entry name" value="Membrane_assoc_protease"/>
</dbReference>
<dbReference type="AlphaFoldDB" id="A0A517T413"/>
<feature type="domain" description="NfeD1b N-terminal" evidence="8">
    <location>
        <begin position="289"/>
        <end position="442"/>
    </location>
</feature>
<feature type="transmembrane region" description="Helical" evidence="5">
    <location>
        <begin position="600"/>
        <end position="618"/>
    </location>
</feature>
<evidence type="ECO:0000256" key="2">
    <source>
        <dbReference type="ARBA" id="ARBA00022692"/>
    </source>
</evidence>
<evidence type="ECO:0000256" key="4">
    <source>
        <dbReference type="ARBA" id="ARBA00023136"/>
    </source>
</evidence>
<dbReference type="GO" id="GO:0005886">
    <property type="term" value="C:plasma membrane"/>
    <property type="evidence" value="ECO:0007669"/>
    <property type="project" value="TreeGrafter"/>
</dbReference>
<reference evidence="9 10" key="1">
    <citation type="submission" date="2019-02" db="EMBL/GenBank/DDBJ databases">
        <title>Deep-cultivation of Planctomycetes and their phenomic and genomic characterization uncovers novel biology.</title>
        <authorList>
            <person name="Wiegand S."/>
            <person name="Jogler M."/>
            <person name="Boedeker C."/>
            <person name="Pinto D."/>
            <person name="Vollmers J."/>
            <person name="Rivas-Marin E."/>
            <person name="Kohn T."/>
            <person name="Peeters S.H."/>
            <person name="Heuer A."/>
            <person name="Rast P."/>
            <person name="Oberbeckmann S."/>
            <person name="Bunk B."/>
            <person name="Jeske O."/>
            <person name="Meyerdierks A."/>
            <person name="Storesund J.E."/>
            <person name="Kallscheuer N."/>
            <person name="Luecker S."/>
            <person name="Lage O.M."/>
            <person name="Pohl T."/>
            <person name="Merkel B.J."/>
            <person name="Hornburger P."/>
            <person name="Mueller R.-W."/>
            <person name="Bruemmer F."/>
            <person name="Labrenz M."/>
            <person name="Spormann A.M."/>
            <person name="Op den Camp H."/>
            <person name="Overmann J."/>
            <person name="Amann R."/>
            <person name="Jetten M.S.M."/>
            <person name="Mascher T."/>
            <person name="Medema M.H."/>
            <person name="Devos D.P."/>
            <person name="Kaster A.-K."/>
            <person name="Ovreas L."/>
            <person name="Rohde M."/>
            <person name="Galperin M.Y."/>
            <person name="Jogler C."/>
        </authorList>
    </citation>
    <scope>NUCLEOTIDE SEQUENCE [LARGE SCALE GENOMIC DNA]</scope>
    <source>
        <strain evidence="9 10">V22</strain>
    </source>
</reference>
<keyword evidence="2 5" id="KW-0812">Transmembrane</keyword>
<dbReference type="Pfam" id="PF24961">
    <property type="entry name" value="NfeD_membrane"/>
    <property type="match status" value="1"/>
</dbReference>
<dbReference type="CDD" id="cd07021">
    <property type="entry name" value="Clp_protease_NfeD_like"/>
    <property type="match status" value="1"/>
</dbReference>
<dbReference type="InterPro" id="IPR002810">
    <property type="entry name" value="NfeD-like_C"/>
</dbReference>
<dbReference type="PANTHER" id="PTHR33507:SF3">
    <property type="entry name" value="INNER MEMBRANE PROTEIN YBBJ"/>
    <property type="match status" value="1"/>
</dbReference>
<keyword evidence="4 5" id="KW-0472">Membrane</keyword>
<feature type="transmembrane region" description="Helical" evidence="5">
    <location>
        <begin position="522"/>
        <end position="545"/>
    </location>
</feature>
<dbReference type="Pfam" id="PF25145">
    <property type="entry name" value="NfeD1b_N"/>
    <property type="match status" value="1"/>
</dbReference>
<dbReference type="KEGG" id="chya:V22_02990"/>
<dbReference type="SUPFAM" id="SSF52096">
    <property type="entry name" value="ClpP/crotonase"/>
    <property type="match status" value="1"/>
</dbReference>
<evidence type="ECO:0000256" key="3">
    <source>
        <dbReference type="ARBA" id="ARBA00022989"/>
    </source>
</evidence>
<feature type="domain" description="NfeD integral membrane" evidence="7">
    <location>
        <begin position="533"/>
        <end position="654"/>
    </location>
</feature>
<evidence type="ECO:0000259" key="8">
    <source>
        <dbReference type="Pfam" id="PF25145"/>
    </source>
</evidence>
<evidence type="ECO:0000256" key="1">
    <source>
        <dbReference type="ARBA" id="ARBA00004141"/>
    </source>
</evidence>
<evidence type="ECO:0000259" key="6">
    <source>
        <dbReference type="Pfam" id="PF01957"/>
    </source>
</evidence>
<dbReference type="Pfam" id="PF01957">
    <property type="entry name" value="NfeD"/>
    <property type="match status" value="1"/>
</dbReference>
<comment type="subcellular location">
    <subcellularLocation>
        <location evidence="1">Membrane</location>
        <topology evidence="1">Multi-pass membrane protein</topology>
    </subcellularLocation>
</comment>
<dbReference type="InterPro" id="IPR056739">
    <property type="entry name" value="NfeD_membrane"/>
</dbReference>
<keyword evidence="3 5" id="KW-1133">Transmembrane helix</keyword>
<feature type="transmembrane region" description="Helical" evidence="5">
    <location>
        <begin position="638"/>
        <end position="659"/>
    </location>
</feature>
<evidence type="ECO:0000256" key="5">
    <source>
        <dbReference type="SAM" id="Phobius"/>
    </source>
</evidence>
<dbReference type="InterPro" id="IPR029045">
    <property type="entry name" value="ClpP/crotonase-like_dom_sf"/>
</dbReference>
<feature type="domain" description="NfeD-like C-terminal" evidence="6">
    <location>
        <begin position="698"/>
        <end position="751"/>
    </location>
</feature>
<evidence type="ECO:0000313" key="9">
    <source>
        <dbReference type="EMBL" id="QDT63099.1"/>
    </source>
</evidence>
<proteinExistence type="predicted"/>
<dbReference type="InterPro" id="IPR012340">
    <property type="entry name" value="NA-bd_OB-fold"/>
</dbReference>
<dbReference type="Gene3D" id="3.90.226.10">
    <property type="entry name" value="2-enoyl-CoA Hydratase, Chain A, domain 1"/>
    <property type="match status" value="1"/>
</dbReference>
<evidence type="ECO:0000259" key="7">
    <source>
        <dbReference type="Pfam" id="PF24961"/>
    </source>
</evidence>
<dbReference type="Proteomes" id="UP000319976">
    <property type="component" value="Chromosome"/>
</dbReference>
<organism evidence="9 10">
    <name type="scientific">Calycomorphotria hydatis</name>
    <dbReference type="NCBI Taxonomy" id="2528027"/>
    <lineage>
        <taxon>Bacteria</taxon>
        <taxon>Pseudomonadati</taxon>
        <taxon>Planctomycetota</taxon>
        <taxon>Planctomycetia</taxon>
        <taxon>Planctomycetales</taxon>
        <taxon>Planctomycetaceae</taxon>
        <taxon>Calycomorphotria</taxon>
    </lineage>
</organism>
<dbReference type="EMBL" id="CP036316">
    <property type="protein sequence ID" value="QDT63099.1"/>
    <property type="molecule type" value="Genomic_DNA"/>
</dbReference>
<gene>
    <name evidence="9" type="ORF">V22_02990</name>
</gene>
<dbReference type="Gene3D" id="2.40.50.140">
    <property type="entry name" value="Nucleic acid-binding proteins"/>
    <property type="match status" value="1"/>
</dbReference>
<sequence>MKICLNPTTRFDGGVSVRVLWALLLMLVLGSNSLFAQDDEGEAEAAEAKPEPSTVARVIVLKSPITEADEGRIRNVALELEQQARNGKRAVLVLEIPPGTSKFGDIRDLSLFLVSAQIAEVKTIAWIPESVDGNNAVLALACNEIVMHPDAEFGDLGRGQALSQADQQFVLGLVDGQHNSKVNRALVRGLSDPAISVSKARVGAGAEARARVVTDDDLRRLRNQSDAVITDVQVIIEPGVPGKFSGRRARNLDVLVTQTAETRSDIASIYDLPSDSLRPDPTAGGVPEVAFIKIEGVIEPILQEFVGRQIDRAVAKGANLIIFEIDSPGGLLLASQELAFRIMDLEEQDVRTVAYVPDQALSGAAIISLGCDEIYLHSGATIGDAGPIEITEGQQFERAPEKVLSFLRKVLRDLAERKGRPAAVAMAMADKDLKVYRVENAKTGREWFMTESEIQESAGEWIEKEVVEESREDNLLTIGGEKAHQLKIAEPPVQDLDELRLRLGVPLDVPLIPVQRTWLDTLVFVLNTPFAMAMLIALGIILIYIELHLMTGLLGILSALCFALFFWAKFLGGTADWLEVVLFVMGLACIAMEIFVIPGFGVFGVTGGLLLLASLVMASQTFGNIEPGTDFNAMARTIGVMGATLAVTIVLSVILNTYLPKLPFMSALILTPPGSDDVDPDEPQLDPSLRGPAEGMGALLGQTGTALTVLRPAGKAIINDDYYDVVSQGGYIDADTEIEVVAVEGNRVVVRVV</sequence>
<dbReference type="RefSeq" id="WP_145259153.1">
    <property type="nucleotide sequence ID" value="NZ_CP036316.1"/>
</dbReference>
<keyword evidence="10" id="KW-1185">Reference proteome</keyword>
<name>A0A517T413_9PLAN</name>
<feature type="transmembrane region" description="Helical" evidence="5">
    <location>
        <begin position="552"/>
        <end position="571"/>
    </location>
</feature>
<dbReference type="OrthoDB" id="284354at2"/>
<accession>A0A517T413</accession>
<protein>
    <submittedName>
        <fullName evidence="9">Uncharacterized protein</fullName>
    </submittedName>
</protein>
<dbReference type="PANTHER" id="PTHR33507">
    <property type="entry name" value="INNER MEMBRANE PROTEIN YBBJ"/>
    <property type="match status" value="1"/>
</dbReference>
<evidence type="ECO:0000313" key="10">
    <source>
        <dbReference type="Proteomes" id="UP000319976"/>
    </source>
</evidence>
<dbReference type="InterPro" id="IPR056738">
    <property type="entry name" value="NfeD1b_N"/>
</dbReference>